<protein>
    <submittedName>
        <fullName evidence="1">Uncharacterized protein</fullName>
    </submittedName>
</protein>
<dbReference type="Proteomes" id="UP000018721">
    <property type="component" value="Unassembled WGS sequence"/>
</dbReference>
<comment type="caution">
    <text evidence="1">The sequence shown here is derived from an EMBL/GenBank/DDBJ whole genome shotgun (WGS) entry which is preliminary data.</text>
</comment>
<dbReference type="EMBL" id="ANIZ01004884">
    <property type="protein sequence ID" value="ETI29718.1"/>
    <property type="molecule type" value="Genomic_DNA"/>
</dbReference>
<evidence type="ECO:0000313" key="2">
    <source>
        <dbReference type="Proteomes" id="UP000018721"/>
    </source>
</evidence>
<dbReference type="HOGENOM" id="CLU_2228524_0_0_1"/>
<gene>
    <name evidence="1" type="ORF">F443_23166</name>
</gene>
<dbReference type="AlphaFoldDB" id="V9DTQ3"/>
<proteinExistence type="predicted"/>
<keyword evidence="2" id="KW-1185">Reference proteome</keyword>
<name>V9DTQ3_PHYNI</name>
<sequence length="106" mass="11456">MSLNKDKTVVLPFHPWTAETEPLRQTLVDLGVMTPAFAYGNGNPVLYLAPPRTNATRPSGTTATDHPAGAVVLSQCLPYPSDWISRPVSQAHLALPLSIQVVHRST</sequence>
<reference evidence="1 2" key="1">
    <citation type="submission" date="2013-11" db="EMBL/GenBank/DDBJ databases">
        <title>The Genome Sequence of Phytophthora parasitica P1569.</title>
        <authorList>
            <consortium name="The Broad Institute Genomics Platform"/>
            <person name="Russ C."/>
            <person name="Tyler B."/>
            <person name="Panabieres F."/>
            <person name="Shan W."/>
            <person name="Tripathy S."/>
            <person name="Grunwald N."/>
            <person name="Machado M."/>
            <person name="Johnson C.S."/>
            <person name="Arredondo F."/>
            <person name="Hong C."/>
            <person name="Coffey M."/>
            <person name="Young S.K."/>
            <person name="Zeng Q."/>
            <person name="Gargeya S."/>
            <person name="Fitzgerald M."/>
            <person name="Abouelleil A."/>
            <person name="Alvarado L."/>
            <person name="Chapman S.B."/>
            <person name="Gainer-Dewar J."/>
            <person name="Goldberg J."/>
            <person name="Griggs A."/>
            <person name="Gujja S."/>
            <person name="Hansen M."/>
            <person name="Howarth C."/>
            <person name="Imamovic A."/>
            <person name="Ireland A."/>
            <person name="Larimer J."/>
            <person name="McCowan C."/>
            <person name="Murphy C."/>
            <person name="Pearson M."/>
            <person name="Poon T.W."/>
            <person name="Priest M."/>
            <person name="Roberts A."/>
            <person name="Saif S."/>
            <person name="Shea T."/>
            <person name="Sykes S."/>
            <person name="Wortman J."/>
            <person name="Nusbaum C."/>
            <person name="Birren B."/>
        </authorList>
    </citation>
    <scope>NUCLEOTIDE SEQUENCE [LARGE SCALE GENOMIC DNA]</scope>
    <source>
        <strain evidence="1 2">P1569</strain>
    </source>
</reference>
<evidence type="ECO:0000313" key="1">
    <source>
        <dbReference type="EMBL" id="ETI29718.1"/>
    </source>
</evidence>
<accession>V9DTQ3</accession>
<organism evidence="1 2">
    <name type="scientific">Phytophthora nicotianae P1569</name>
    <dbReference type="NCBI Taxonomy" id="1317065"/>
    <lineage>
        <taxon>Eukaryota</taxon>
        <taxon>Sar</taxon>
        <taxon>Stramenopiles</taxon>
        <taxon>Oomycota</taxon>
        <taxon>Peronosporomycetes</taxon>
        <taxon>Peronosporales</taxon>
        <taxon>Peronosporaceae</taxon>
        <taxon>Phytophthora</taxon>
    </lineage>
</organism>